<dbReference type="EMBL" id="JAAIUW010000009">
    <property type="protein sequence ID" value="KAF7816436.1"/>
    <property type="molecule type" value="Genomic_DNA"/>
</dbReference>
<evidence type="ECO:0000313" key="4">
    <source>
        <dbReference type="Proteomes" id="UP000634136"/>
    </source>
</evidence>
<keyword evidence="4" id="KW-1185">Reference proteome</keyword>
<name>A0A834T929_9FABA</name>
<evidence type="ECO:0000259" key="2">
    <source>
        <dbReference type="Pfam" id="PF03469"/>
    </source>
</evidence>
<feature type="domain" description="Factor of DNA methylation 1-5/IDN2" evidence="2">
    <location>
        <begin position="239"/>
        <end position="368"/>
    </location>
</feature>
<protein>
    <submittedName>
        <fullName evidence="3">Factor of DNA methylation 1-like isoform X1</fullName>
    </submittedName>
</protein>
<evidence type="ECO:0000313" key="3">
    <source>
        <dbReference type="EMBL" id="KAF7816436.1"/>
    </source>
</evidence>
<sequence>MAKSIYEMRNHEYEQNLRKQSMTIVALLKEVDYKNQKLIEMEHSINEKVALMSKHIASLNENINAREKCLLEMEQKYLESSTMVRRMMNERYKICDIYQKVQLTLWSFPELRQLKVKNNNMIRDMRCLKKKNGQLTKELEESKALNDLQQKNFIEEIEMLRRELQDHDPVESNSNLATQLDTFRQQLKGKMEYLEAVESINSCLIVKERQYKQELLDARKESINCLQDMCSGRSQIGIKRMGELDRKPFQDACMQKYSNEQWPLISAQLCSSWEENMKNPNWYPFKKIVVNGMLQEIIDENDEKLKELRSEHGEMVYKAVANALMELEEYNSSGRYVVSEIWNWKEGRRASLKEVIQYMIRQLKTHKRDGDDAGAVLGDLEEHRHGEVEVRPGRVAPAAVVAGESIVGRAKVGGRDEDRRTAGMAPLWVIATLDLEARSAAKSIVKQSSAQSRRVHTVPFTVQVPVPTCSSCTQQL</sequence>
<dbReference type="InterPro" id="IPR005379">
    <property type="entry name" value="FDM1-5/IDN2_XH"/>
</dbReference>
<dbReference type="GO" id="GO:0080188">
    <property type="term" value="P:gene silencing by siRNA-directed DNA methylation"/>
    <property type="evidence" value="ECO:0007669"/>
    <property type="project" value="InterPro"/>
</dbReference>
<dbReference type="AlphaFoldDB" id="A0A834T929"/>
<dbReference type="InterPro" id="IPR045177">
    <property type="entry name" value="FDM1-5/IDN2"/>
</dbReference>
<reference evidence="3" key="1">
    <citation type="submission" date="2020-09" db="EMBL/GenBank/DDBJ databases">
        <title>Genome-Enabled Discovery of Anthraquinone Biosynthesis in Senna tora.</title>
        <authorList>
            <person name="Kang S.-H."/>
            <person name="Pandey R.P."/>
            <person name="Lee C.-M."/>
            <person name="Sim J.-S."/>
            <person name="Jeong J.-T."/>
            <person name="Choi B.-S."/>
            <person name="Jung M."/>
            <person name="Ginzburg D."/>
            <person name="Zhao K."/>
            <person name="Won S.Y."/>
            <person name="Oh T.-J."/>
            <person name="Yu Y."/>
            <person name="Kim N.-H."/>
            <person name="Lee O.R."/>
            <person name="Lee T.-H."/>
            <person name="Bashyal P."/>
            <person name="Kim T.-S."/>
            <person name="Lee W.-H."/>
            <person name="Kawkins C."/>
            <person name="Kim C.-K."/>
            <person name="Kim J.S."/>
            <person name="Ahn B.O."/>
            <person name="Rhee S.Y."/>
            <person name="Sohng J.K."/>
        </authorList>
    </citation>
    <scope>NUCLEOTIDE SEQUENCE</scope>
    <source>
        <tissue evidence="3">Leaf</tissue>
    </source>
</reference>
<dbReference type="Proteomes" id="UP000634136">
    <property type="component" value="Unassembled WGS sequence"/>
</dbReference>
<dbReference type="Pfam" id="PF03469">
    <property type="entry name" value="XH"/>
    <property type="match status" value="1"/>
</dbReference>
<dbReference type="OrthoDB" id="1892195at2759"/>
<organism evidence="3 4">
    <name type="scientific">Senna tora</name>
    <dbReference type="NCBI Taxonomy" id="362788"/>
    <lineage>
        <taxon>Eukaryota</taxon>
        <taxon>Viridiplantae</taxon>
        <taxon>Streptophyta</taxon>
        <taxon>Embryophyta</taxon>
        <taxon>Tracheophyta</taxon>
        <taxon>Spermatophyta</taxon>
        <taxon>Magnoliopsida</taxon>
        <taxon>eudicotyledons</taxon>
        <taxon>Gunneridae</taxon>
        <taxon>Pentapetalae</taxon>
        <taxon>rosids</taxon>
        <taxon>fabids</taxon>
        <taxon>Fabales</taxon>
        <taxon>Fabaceae</taxon>
        <taxon>Caesalpinioideae</taxon>
        <taxon>Cassia clade</taxon>
        <taxon>Senna</taxon>
    </lineage>
</organism>
<accession>A0A834T929</accession>
<proteinExistence type="predicted"/>
<dbReference type="PANTHER" id="PTHR21596:SF23">
    <property type="entry name" value="FACTOR OF DNA METHYLATION 4"/>
    <property type="match status" value="1"/>
</dbReference>
<gene>
    <name evidence="3" type="ORF">G2W53_030405</name>
</gene>
<keyword evidence="1" id="KW-0175">Coiled coil</keyword>
<dbReference type="PANTHER" id="PTHR21596">
    <property type="entry name" value="RIBONUCLEASE P SUBUNIT P38"/>
    <property type="match status" value="1"/>
</dbReference>
<comment type="caution">
    <text evidence="3">The sequence shown here is derived from an EMBL/GenBank/DDBJ whole genome shotgun (WGS) entry which is preliminary data.</text>
</comment>
<evidence type="ECO:0000256" key="1">
    <source>
        <dbReference type="SAM" id="Coils"/>
    </source>
</evidence>
<feature type="coiled-coil region" evidence="1">
    <location>
        <begin position="111"/>
        <end position="145"/>
    </location>
</feature>